<evidence type="ECO:0000259" key="5">
    <source>
        <dbReference type="PROSITE" id="PS50885"/>
    </source>
</evidence>
<keyword evidence="4" id="KW-0472">Membrane</keyword>
<gene>
    <name evidence="7" type="ORF">SAMN04488125_10879</name>
</gene>
<accession>A0A1I4EMI8</accession>
<dbReference type="GO" id="GO:1902201">
    <property type="term" value="P:negative regulation of bacterial-type flagellum-dependent cell motility"/>
    <property type="evidence" value="ECO:0007669"/>
    <property type="project" value="TreeGrafter"/>
</dbReference>
<evidence type="ECO:0000256" key="3">
    <source>
        <dbReference type="SAM" id="MobiDB-lite"/>
    </source>
</evidence>
<feature type="region of interest" description="Disordered" evidence="3">
    <location>
        <begin position="431"/>
        <end position="450"/>
    </location>
</feature>
<feature type="domain" description="GGDEF" evidence="6">
    <location>
        <begin position="311"/>
        <end position="440"/>
    </location>
</feature>
<dbReference type="SMART" id="SM00267">
    <property type="entry name" value="GGDEF"/>
    <property type="match status" value="1"/>
</dbReference>
<feature type="domain" description="HAMP" evidence="5">
    <location>
        <begin position="198"/>
        <end position="253"/>
    </location>
</feature>
<dbReference type="InterPro" id="IPR043128">
    <property type="entry name" value="Rev_trsase/Diguanyl_cyclase"/>
</dbReference>
<dbReference type="PROSITE" id="PS50887">
    <property type="entry name" value="GGDEF"/>
    <property type="match status" value="1"/>
</dbReference>
<dbReference type="AlphaFoldDB" id="A0A1I4EMI8"/>
<keyword evidence="4" id="KW-0812">Transmembrane</keyword>
<evidence type="ECO:0000256" key="2">
    <source>
        <dbReference type="ARBA" id="ARBA00034247"/>
    </source>
</evidence>
<dbReference type="EMBL" id="FOSV01000008">
    <property type="protein sequence ID" value="SFL06958.1"/>
    <property type="molecule type" value="Genomic_DNA"/>
</dbReference>
<dbReference type="NCBIfam" id="TIGR00254">
    <property type="entry name" value="GGDEF"/>
    <property type="match status" value="1"/>
</dbReference>
<dbReference type="Proteomes" id="UP000198804">
    <property type="component" value="Unassembled WGS sequence"/>
</dbReference>
<dbReference type="GO" id="GO:0007165">
    <property type="term" value="P:signal transduction"/>
    <property type="evidence" value="ECO:0007669"/>
    <property type="project" value="InterPro"/>
</dbReference>
<proteinExistence type="predicted"/>
<reference evidence="8" key="1">
    <citation type="submission" date="2016-10" db="EMBL/GenBank/DDBJ databases">
        <authorList>
            <person name="Varghese N."/>
            <person name="Submissions S."/>
        </authorList>
    </citation>
    <scope>NUCLEOTIDE SEQUENCE [LARGE SCALE GENOMIC DNA]</scope>
    <source>
        <strain evidence="8">CGMCC 1.6474</strain>
    </source>
</reference>
<dbReference type="FunFam" id="3.30.70.270:FF:000001">
    <property type="entry name" value="Diguanylate cyclase domain protein"/>
    <property type="match status" value="1"/>
</dbReference>
<feature type="transmembrane region" description="Helical" evidence="4">
    <location>
        <begin position="32"/>
        <end position="53"/>
    </location>
</feature>
<dbReference type="Gene3D" id="6.10.340.10">
    <property type="match status" value="1"/>
</dbReference>
<sequence length="450" mass="48984">MTASAPPPDPASTDARPGPARRLFGRSLAARLLRVILGCYLVVAVAVTGAQVAMEYRSAHRRLEADVRAMERTFGEGLADALWNFNKGVLRGILRGVDEMPVVTGVEVRDEHGGLLESVGGSEDGQRWPSLFDRPFERRFDLVYYDENRRPHRVGHWIVRSNDGIALDQVKETLIVILINSLLKTLALLAIFSIVVHRMVGRPLAEIAGFVTQLDIRTLGDRPLQLRSRGNHELHLLAGVFNLMTARLRRAFDDNAVLLRDLQEANATLQARVEERTRDLERLAVTDPLTGLGNRRALDEALAKAVREEGAGLSLILADIDHFKAINDRHGHAVGDAVLVALAAALGAEARAGDRLGRWGGEEFVILCPATGLAEAQGLAEAMRRRVAETELPGVGQRTCSFGVAERIAGESADGLLARADAALYAAKHNGRDRVETADADPAFDRRSAA</sequence>
<evidence type="ECO:0000256" key="4">
    <source>
        <dbReference type="SAM" id="Phobius"/>
    </source>
</evidence>
<evidence type="ECO:0000313" key="8">
    <source>
        <dbReference type="Proteomes" id="UP000198804"/>
    </source>
</evidence>
<dbReference type="Pfam" id="PF00990">
    <property type="entry name" value="GGDEF"/>
    <property type="match status" value="1"/>
</dbReference>
<dbReference type="GO" id="GO:0043709">
    <property type="term" value="P:cell adhesion involved in single-species biofilm formation"/>
    <property type="evidence" value="ECO:0007669"/>
    <property type="project" value="TreeGrafter"/>
</dbReference>
<keyword evidence="8" id="KW-1185">Reference proteome</keyword>
<dbReference type="InterPro" id="IPR000160">
    <property type="entry name" value="GGDEF_dom"/>
</dbReference>
<dbReference type="EC" id="2.7.7.65" evidence="1"/>
<dbReference type="Gene3D" id="3.30.70.270">
    <property type="match status" value="1"/>
</dbReference>
<dbReference type="SUPFAM" id="SSF55073">
    <property type="entry name" value="Nucleotide cyclase"/>
    <property type="match status" value="1"/>
</dbReference>
<dbReference type="InterPro" id="IPR050469">
    <property type="entry name" value="Diguanylate_Cyclase"/>
</dbReference>
<dbReference type="RefSeq" id="WP_165616441.1">
    <property type="nucleotide sequence ID" value="NZ_FOSV01000008.1"/>
</dbReference>
<evidence type="ECO:0000256" key="1">
    <source>
        <dbReference type="ARBA" id="ARBA00012528"/>
    </source>
</evidence>
<dbReference type="GO" id="GO:0052621">
    <property type="term" value="F:diguanylate cyclase activity"/>
    <property type="evidence" value="ECO:0007669"/>
    <property type="project" value="UniProtKB-EC"/>
</dbReference>
<evidence type="ECO:0000259" key="6">
    <source>
        <dbReference type="PROSITE" id="PS50887"/>
    </source>
</evidence>
<feature type="transmembrane region" description="Helical" evidence="4">
    <location>
        <begin position="174"/>
        <end position="196"/>
    </location>
</feature>
<evidence type="ECO:0000313" key="7">
    <source>
        <dbReference type="EMBL" id="SFL06958.1"/>
    </source>
</evidence>
<comment type="catalytic activity">
    <reaction evidence="2">
        <text>2 GTP = 3',3'-c-di-GMP + 2 diphosphate</text>
        <dbReference type="Rhea" id="RHEA:24898"/>
        <dbReference type="ChEBI" id="CHEBI:33019"/>
        <dbReference type="ChEBI" id="CHEBI:37565"/>
        <dbReference type="ChEBI" id="CHEBI:58805"/>
        <dbReference type="EC" id="2.7.7.65"/>
    </reaction>
</comment>
<dbReference type="InterPro" id="IPR029787">
    <property type="entry name" value="Nucleotide_cyclase"/>
</dbReference>
<dbReference type="CDD" id="cd01949">
    <property type="entry name" value="GGDEF"/>
    <property type="match status" value="1"/>
</dbReference>
<dbReference type="STRING" id="414703.SAMN04488125_10879"/>
<dbReference type="GO" id="GO:0005886">
    <property type="term" value="C:plasma membrane"/>
    <property type="evidence" value="ECO:0007669"/>
    <property type="project" value="TreeGrafter"/>
</dbReference>
<dbReference type="PROSITE" id="PS50885">
    <property type="entry name" value="HAMP"/>
    <property type="match status" value="1"/>
</dbReference>
<dbReference type="PANTHER" id="PTHR45138">
    <property type="entry name" value="REGULATORY COMPONENTS OF SENSORY TRANSDUCTION SYSTEM"/>
    <property type="match status" value="1"/>
</dbReference>
<name>A0A1I4EMI8_9HYPH</name>
<dbReference type="InterPro" id="IPR003660">
    <property type="entry name" value="HAMP_dom"/>
</dbReference>
<organism evidence="7 8">
    <name type="scientific">Methylorubrum salsuginis</name>
    <dbReference type="NCBI Taxonomy" id="414703"/>
    <lineage>
        <taxon>Bacteria</taxon>
        <taxon>Pseudomonadati</taxon>
        <taxon>Pseudomonadota</taxon>
        <taxon>Alphaproteobacteria</taxon>
        <taxon>Hyphomicrobiales</taxon>
        <taxon>Methylobacteriaceae</taxon>
        <taxon>Methylorubrum</taxon>
    </lineage>
</organism>
<dbReference type="PANTHER" id="PTHR45138:SF9">
    <property type="entry name" value="DIGUANYLATE CYCLASE DGCM-RELATED"/>
    <property type="match status" value="1"/>
</dbReference>
<protein>
    <recommendedName>
        <fullName evidence="1">diguanylate cyclase</fullName>
        <ecNumber evidence="1">2.7.7.65</ecNumber>
    </recommendedName>
</protein>
<keyword evidence="4" id="KW-1133">Transmembrane helix</keyword>